<dbReference type="EMBL" id="KK121484">
    <property type="protein sequence ID" value="KFM80582.1"/>
    <property type="molecule type" value="Genomic_DNA"/>
</dbReference>
<evidence type="ECO:0000313" key="4">
    <source>
        <dbReference type="Proteomes" id="UP000054359"/>
    </source>
</evidence>
<proteinExistence type="predicted"/>
<accession>A0A087UT93</accession>
<reference evidence="3 4" key="1">
    <citation type="submission" date="2013-11" db="EMBL/GenBank/DDBJ databases">
        <title>Genome sequencing of Stegodyphus mimosarum.</title>
        <authorList>
            <person name="Bechsgaard J."/>
        </authorList>
    </citation>
    <scope>NUCLEOTIDE SEQUENCE [LARGE SCALE GENOMIC DNA]</scope>
</reference>
<dbReference type="Proteomes" id="UP000054359">
    <property type="component" value="Unassembled WGS sequence"/>
</dbReference>
<feature type="non-terminal residue" evidence="3">
    <location>
        <position position="192"/>
    </location>
</feature>
<dbReference type="InterPro" id="IPR029526">
    <property type="entry name" value="PGBD"/>
</dbReference>
<dbReference type="AlphaFoldDB" id="A0A087UT93"/>
<feature type="domain" description="PiggyBac transposable element-derived protein 4 C-terminal zinc-finger" evidence="1">
    <location>
        <begin position="145"/>
        <end position="187"/>
    </location>
</feature>
<dbReference type="Pfam" id="PF13842">
    <property type="entry name" value="zf-Tnp_2"/>
    <property type="match status" value="1"/>
</dbReference>
<dbReference type="Pfam" id="PF13843">
    <property type="entry name" value="DDE_Tnp_1_7"/>
    <property type="match status" value="1"/>
</dbReference>
<dbReference type="PANTHER" id="PTHR46599">
    <property type="entry name" value="PIGGYBAC TRANSPOSABLE ELEMENT-DERIVED PROTEIN 4"/>
    <property type="match status" value="1"/>
</dbReference>
<keyword evidence="4" id="KW-1185">Reference proteome</keyword>
<evidence type="ECO:0000259" key="2">
    <source>
        <dbReference type="Pfam" id="PF13843"/>
    </source>
</evidence>
<dbReference type="InterPro" id="IPR032718">
    <property type="entry name" value="PGBD4_Znf_C"/>
</dbReference>
<dbReference type="PANTHER" id="PTHR46599:SF3">
    <property type="entry name" value="PIGGYBAC TRANSPOSABLE ELEMENT-DERIVED PROTEIN 4"/>
    <property type="match status" value="1"/>
</dbReference>
<name>A0A087UT93_STEMI</name>
<dbReference type="STRING" id="407821.A0A087UT93"/>
<evidence type="ECO:0000313" key="3">
    <source>
        <dbReference type="EMBL" id="KFM80582.1"/>
    </source>
</evidence>
<feature type="domain" description="PiggyBac transposable element-derived protein" evidence="2">
    <location>
        <begin position="16"/>
        <end position="80"/>
    </location>
</feature>
<protein>
    <submittedName>
        <fullName evidence="3">PiggyBac transposable element-derived protein 4</fullName>
    </submittedName>
</protein>
<dbReference type="OrthoDB" id="6078215at2759"/>
<sequence>MYIYSAANIVMQTSWIQEKRERGKMENVIKPSCVIEYNNGMGGVDKNDQQLVCFPVMRKYMKGYKKLFFYMFDIALYNSYVLYKKINNTNKIGIGSFRLDIAEKILQNVTLPDYKTRGRPSYSDTPARLQAKKWGHFPEYIPSTQNKRKPTKRCRVCYKNKIRSETPWQCKQCRIPLHLPVCFEKYHTLEDY</sequence>
<evidence type="ECO:0000259" key="1">
    <source>
        <dbReference type="Pfam" id="PF13842"/>
    </source>
</evidence>
<gene>
    <name evidence="3" type="ORF">X975_05632</name>
</gene>
<dbReference type="OMA" id="FRSAIIC"/>
<organism evidence="3 4">
    <name type="scientific">Stegodyphus mimosarum</name>
    <name type="common">African social velvet spider</name>
    <dbReference type="NCBI Taxonomy" id="407821"/>
    <lineage>
        <taxon>Eukaryota</taxon>
        <taxon>Metazoa</taxon>
        <taxon>Ecdysozoa</taxon>
        <taxon>Arthropoda</taxon>
        <taxon>Chelicerata</taxon>
        <taxon>Arachnida</taxon>
        <taxon>Araneae</taxon>
        <taxon>Araneomorphae</taxon>
        <taxon>Entelegynae</taxon>
        <taxon>Eresoidea</taxon>
        <taxon>Eresidae</taxon>
        <taxon>Stegodyphus</taxon>
    </lineage>
</organism>